<dbReference type="PANTHER" id="PTHR11075">
    <property type="entry name" value="PEPTIDE CHAIN RELEASE FACTOR"/>
    <property type="match status" value="1"/>
</dbReference>
<dbReference type="Pfam" id="PF00472">
    <property type="entry name" value="RF-1"/>
    <property type="match status" value="1"/>
</dbReference>
<dbReference type="EMBL" id="CAWUHB010000001">
    <property type="protein sequence ID" value="CAK7208804.1"/>
    <property type="molecule type" value="Genomic_DNA"/>
</dbReference>
<dbReference type="SUPFAM" id="SSF75620">
    <property type="entry name" value="Release factor"/>
    <property type="match status" value="1"/>
</dbReference>
<proteinExistence type="inferred from homology"/>
<dbReference type="Gene3D" id="3.30.160.20">
    <property type="match status" value="1"/>
</dbReference>
<evidence type="ECO:0000313" key="4">
    <source>
        <dbReference type="EMBL" id="CAK7208804.1"/>
    </source>
</evidence>
<dbReference type="PANTHER" id="PTHR11075:SF54">
    <property type="entry name" value="LARGE RIBOSOMAL SUBUNIT PROTEIN ML62"/>
    <property type="match status" value="1"/>
</dbReference>
<comment type="similarity">
    <text evidence="1">Belongs to the prokaryotic/mitochondrial release factor family.</text>
</comment>
<feature type="domain" description="Prokaryotic-type class I peptide chain release factors" evidence="3">
    <location>
        <begin position="70"/>
        <end position="153"/>
    </location>
</feature>
<reference evidence="4 5" key="1">
    <citation type="submission" date="2024-01" db="EMBL/GenBank/DDBJ databases">
        <authorList>
            <person name="Allen C."/>
            <person name="Tagirdzhanova G."/>
        </authorList>
    </citation>
    <scope>NUCLEOTIDE SEQUENCE [LARGE SCALE GENOMIC DNA]</scope>
</reference>
<dbReference type="Proteomes" id="UP001642405">
    <property type="component" value="Unassembled WGS sequence"/>
</dbReference>
<evidence type="ECO:0000313" key="5">
    <source>
        <dbReference type="Proteomes" id="UP001642405"/>
    </source>
</evidence>
<gene>
    <name evidence="4" type="ORF">SCUCBS95973_000233</name>
</gene>
<comment type="caution">
    <text evidence="4">The sequence shown here is derived from an EMBL/GenBank/DDBJ whole genome shotgun (WGS) entry which is preliminary data.</text>
</comment>
<name>A0ABP0ANH9_9PEZI</name>
<accession>A0ABP0ANH9</accession>
<organism evidence="4 5">
    <name type="scientific">Sporothrix curviconia</name>
    <dbReference type="NCBI Taxonomy" id="1260050"/>
    <lineage>
        <taxon>Eukaryota</taxon>
        <taxon>Fungi</taxon>
        <taxon>Dikarya</taxon>
        <taxon>Ascomycota</taxon>
        <taxon>Pezizomycotina</taxon>
        <taxon>Sordariomycetes</taxon>
        <taxon>Sordariomycetidae</taxon>
        <taxon>Ophiostomatales</taxon>
        <taxon>Ophiostomataceae</taxon>
        <taxon>Sporothrix</taxon>
    </lineage>
</organism>
<dbReference type="InterPro" id="IPR000352">
    <property type="entry name" value="Pep_chain_release_fac_I"/>
</dbReference>
<sequence length="171" mass="18564">MAAAYGNGHRHHPSNGAIIRRVASLAPIAWDPSSGRYAAFDSGFDPDDLKAARQWRQSFTQDALPKGNTTYSRSSGPGGQHVNKTETKATTAWSLGELMGIVPSLVRPGLRTSRFYTKASDSLLVQAQEQRSRTANAEANRAKLYEELLAIYEAAVPGESRPETAAKYKAV</sequence>
<evidence type="ECO:0000259" key="3">
    <source>
        <dbReference type="Pfam" id="PF00472"/>
    </source>
</evidence>
<dbReference type="InterPro" id="IPR052104">
    <property type="entry name" value="Mito_Release_Factor_mL62"/>
</dbReference>
<feature type="region of interest" description="Disordered" evidence="2">
    <location>
        <begin position="59"/>
        <end position="85"/>
    </location>
</feature>
<evidence type="ECO:0000256" key="1">
    <source>
        <dbReference type="ARBA" id="ARBA00010835"/>
    </source>
</evidence>
<evidence type="ECO:0000256" key="2">
    <source>
        <dbReference type="SAM" id="MobiDB-lite"/>
    </source>
</evidence>
<dbReference type="InterPro" id="IPR045853">
    <property type="entry name" value="Pep_chain_release_fac_I_sf"/>
</dbReference>
<keyword evidence="5" id="KW-1185">Reference proteome</keyword>
<protein>
    <recommendedName>
        <fullName evidence="3">Prokaryotic-type class I peptide chain release factors domain-containing protein</fullName>
    </recommendedName>
</protein>
<feature type="compositionally biased region" description="Polar residues" evidence="2">
    <location>
        <begin position="59"/>
        <end position="75"/>
    </location>
</feature>